<protein>
    <submittedName>
        <fullName evidence="2">Uncharacterized protein</fullName>
    </submittedName>
</protein>
<dbReference type="EMBL" id="DF973836">
    <property type="protein sequence ID" value="GAU40970.1"/>
    <property type="molecule type" value="Genomic_DNA"/>
</dbReference>
<accession>A0A2Z6NVX0</accession>
<organism evidence="2 3">
    <name type="scientific">Trifolium subterraneum</name>
    <name type="common">Subterranean clover</name>
    <dbReference type="NCBI Taxonomy" id="3900"/>
    <lineage>
        <taxon>Eukaryota</taxon>
        <taxon>Viridiplantae</taxon>
        <taxon>Streptophyta</taxon>
        <taxon>Embryophyta</taxon>
        <taxon>Tracheophyta</taxon>
        <taxon>Spermatophyta</taxon>
        <taxon>Magnoliopsida</taxon>
        <taxon>eudicotyledons</taxon>
        <taxon>Gunneridae</taxon>
        <taxon>Pentapetalae</taxon>
        <taxon>rosids</taxon>
        <taxon>fabids</taxon>
        <taxon>Fabales</taxon>
        <taxon>Fabaceae</taxon>
        <taxon>Papilionoideae</taxon>
        <taxon>50 kb inversion clade</taxon>
        <taxon>NPAAA clade</taxon>
        <taxon>Hologalegina</taxon>
        <taxon>IRL clade</taxon>
        <taxon>Trifolieae</taxon>
        <taxon>Trifolium</taxon>
    </lineage>
</organism>
<keyword evidence="1" id="KW-0812">Transmembrane</keyword>
<evidence type="ECO:0000313" key="3">
    <source>
        <dbReference type="Proteomes" id="UP000242715"/>
    </source>
</evidence>
<feature type="transmembrane region" description="Helical" evidence="1">
    <location>
        <begin position="12"/>
        <end position="34"/>
    </location>
</feature>
<reference evidence="3" key="1">
    <citation type="journal article" date="2017" name="Front. Plant Sci.">
        <title>Climate Clever Clovers: New Paradigm to Reduce the Environmental Footprint of Ruminants by Breeding Low Methanogenic Forages Utilizing Haplotype Variation.</title>
        <authorList>
            <person name="Kaur P."/>
            <person name="Appels R."/>
            <person name="Bayer P.E."/>
            <person name="Keeble-Gagnere G."/>
            <person name="Wang J."/>
            <person name="Hirakawa H."/>
            <person name="Shirasawa K."/>
            <person name="Vercoe P."/>
            <person name="Stefanova K."/>
            <person name="Durmic Z."/>
            <person name="Nichols P."/>
            <person name="Revell C."/>
            <person name="Isobe S.N."/>
            <person name="Edwards D."/>
            <person name="Erskine W."/>
        </authorList>
    </citation>
    <scope>NUCLEOTIDE SEQUENCE [LARGE SCALE GENOMIC DNA]</scope>
    <source>
        <strain evidence="3">cv. Daliak</strain>
    </source>
</reference>
<keyword evidence="1" id="KW-0472">Membrane</keyword>
<evidence type="ECO:0000313" key="2">
    <source>
        <dbReference type="EMBL" id="GAU40970.1"/>
    </source>
</evidence>
<keyword evidence="3" id="KW-1185">Reference proteome</keyword>
<gene>
    <name evidence="2" type="ORF">TSUD_300490</name>
</gene>
<evidence type="ECO:0000256" key="1">
    <source>
        <dbReference type="SAM" id="Phobius"/>
    </source>
</evidence>
<dbReference type="Proteomes" id="UP000242715">
    <property type="component" value="Unassembled WGS sequence"/>
</dbReference>
<sequence>MDAFSAFHQFHRLGFLGTFFTPGFHLCFAGFVLLRRWLSSTGSGCSTFLPSQGVLVSVLRFVDLAWFASSHVTGSRYVVRLYLGLLSLVSVKAF</sequence>
<keyword evidence="1" id="KW-1133">Transmembrane helix</keyword>
<name>A0A2Z6NVX0_TRISU</name>
<dbReference type="AlphaFoldDB" id="A0A2Z6NVX0"/>
<proteinExistence type="predicted"/>